<dbReference type="InterPro" id="IPR056471">
    <property type="entry name" value="HD-CE"/>
</dbReference>
<keyword evidence="7" id="KW-1185">Reference proteome</keyword>
<name>A0A7U8C2T0_NEPCE</name>
<keyword evidence="6" id="KW-0030">Aminoacyl-tRNA synthetase</keyword>
<dbReference type="PANTHER" id="PTHR11528">
    <property type="entry name" value="HEAT SHOCK PROTEIN 90 FAMILY MEMBER"/>
    <property type="match status" value="1"/>
</dbReference>
<dbReference type="SUPFAM" id="SSF55874">
    <property type="entry name" value="ATPase domain of HSP90 chaperone/DNA topoisomerase II/histidine kinase"/>
    <property type="match status" value="1"/>
</dbReference>
<dbReference type="EMBL" id="AAOW01000017">
    <property type="protein sequence ID" value="EAR60452.1"/>
    <property type="molecule type" value="Genomic_DNA"/>
</dbReference>
<dbReference type="GO" id="GO:0016887">
    <property type="term" value="F:ATP hydrolysis activity"/>
    <property type="evidence" value="ECO:0007669"/>
    <property type="project" value="InterPro"/>
</dbReference>
<proteinExistence type="inferred from homology"/>
<dbReference type="GO" id="GO:0005524">
    <property type="term" value="F:ATP binding"/>
    <property type="evidence" value="ECO:0007669"/>
    <property type="project" value="UniProtKB-KW"/>
</dbReference>
<dbReference type="Proteomes" id="UP000002171">
    <property type="component" value="Unassembled WGS sequence"/>
</dbReference>
<dbReference type="InterPro" id="IPR020575">
    <property type="entry name" value="Hsp90_N"/>
</dbReference>
<dbReference type="Gene3D" id="3.30.565.10">
    <property type="entry name" value="Histidine kinase-like ATPase, C-terminal domain"/>
    <property type="match status" value="1"/>
</dbReference>
<keyword evidence="2" id="KW-0547">Nucleotide-binding</keyword>
<gene>
    <name evidence="6" type="ORF">MED92_08986</name>
</gene>
<sequence length="837" mass="94504">MNDDIYKEKRDELRISFIKFRDNATHLVSQISSILPGLTQHDISHLDALWEVADLICGDDYPLNPLEAFVFGGAVLLHDSALCFEAYDNGIEGIRQTDIWKDSYASVSENVTDVAEAEKIADFSALRALHAHQAESLTEKSWVDPETKSPLFLLENNTLRKHLGKLIGQIAASHHWSIEDVASKLPNQVNVLPGFPRDWRIDPIKIACMVRCADAAHIDNERAPDFLHALIKRRGISYTHWQAQNKLASVDLDQSDNTNSTLLFTSTHRFLENESEAWWVVYDTINMIEQEIRSSNALLESRQVETPQFQVKRVKGVESPELMSKYVQTEGWNPCMAEVHVGNMENLVSSLGGEKLYGAGCDKFEVILRELIQNSRDSIHARREIDKDFIGQITVRLISDDNGVCLYIEDNGVGMSLRVLTGPLLDFGTSFWTSSLVQSEFPGLRSSKFKSVGQFGIGFYSVFMGADKVRVSSKPWNGGSSDVRQLNFNNGLSLRPLLKHEIPEDFNSNISTQIKLNLKEGILESTDKVLIKRNQMRAEDLEVSVEDYISSICAALDVSVYFSVNDSNCIEIHKDIKNETDYSDWLKRISYSKYQPQTVENYITTNIHRLRPIIDNDQWHGLAAISVAPTTEQNFLSLNAVGGLNSSVHHRSGEHYMGYIDRLPQSAKREGKGYSASDEAIKTWALEQVELLKKEGMQPLDKCILAYNLCYFGVDPIDIGYVFVIRNDMPEFLSFKELADLSLVEDIVFVKTDLMEHIDSHSQINSLPGQTLIKPLRNSNFLSLKMEEGIPVKNYSILDCLYREIVQSGYEPSFSVEKNIGQSFMGMNDGLVIRSTK</sequence>
<keyword evidence="4" id="KW-0143">Chaperone</keyword>
<dbReference type="InterPro" id="IPR001404">
    <property type="entry name" value="Hsp90_fam"/>
</dbReference>
<dbReference type="GO" id="GO:0051082">
    <property type="term" value="F:unfolded protein binding"/>
    <property type="evidence" value="ECO:0007669"/>
    <property type="project" value="InterPro"/>
</dbReference>
<comment type="caution">
    <text evidence="6">The sequence shown here is derived from an EMBL/GenBank/DDBJ whole genome shotgun (WGS) entry which is preliminary data.</text>
</comment>
<dbReference type="GO" id="GO:0140662">
    <property type="term" value="F:ATP-dependent protein folding chaperone"/>
    <property type="evidence" value="ECO:0007669"/>
    <property type="project" value="InterPro"/>
</dbReference>
<dbReference type="InterPro" id="IPR036890">
    <property type="entry name" value="HATPase_C_sf"/>
</dbReference>
<keyword evidence="6" id="KW-0436">Ligase</keyword>
<evidence type="ECO:0000256" key="1">
    <source>
        <dbReference type="ARBA" id="ARBA00008239"/>
    </source>
</evidence>
<dbReference type="Pfam" id="PF24391">
    <property type="entry name" value="HD-CE"/>
    <property type="match status" value="1"/>
</dbReference>
<dbReference type="PRINTS" id="PR00775">
    <property type="entry name" value="HEATSHOCK90"/>
</dbReference>
<accession>A0A7U8C2T0</accession>
<evidence type="ECO:0000256" key="2">
    <source>
        <dbReference type="ARBA" id="ARBA00022741"/>
    </source>
</evidence>
<evidence type="ECO:0000259" key="5">
    <source>
        <dbReference type="Pfam" id="PF24391"/>
    </source>
</evidence>
<organism evidence="6 7">
    <name type="scientific">Neptuniibacter caesariensis</name>
    <dbReference type="NCBI Taxonomy" id="207954"/>
    <lineage>
        <taxon>Bacteria</taxon>
        <taxon>Pseudomonadati</taxon>
        <taxon>Pseudomonadota</taxon>
        <taxon>Gammaproteobacteria</taxon>
        <taxon>Oceanospirillales</taxon>
        <taxon>Oceanospirillaceae</taxon>
        <taxon>Neptuniibacter</taxon>
    </lineage>
</organism>
<feature type="domain" description="HD-CE" evidence="5">
    <location>
        <begin position="35"/>
        <end position="293"/>
    </location>
</feature>
<dbReference type="AlphaFoldDB" id="A0A7U8C2T0"/>
<protein>
    <submittedName>
        <fullName evidence="6">Aminoacyl-tRNA synthetase, class I:ATP-binding region, ATPase-like</fullName>
    </submittedName>
</protein>
<keyword evidence="3 6" id="KW-0067">ATP-binding</keyword>
<evidence type="ECO:0000313" key="6">
    <source>
        <dbReference type="EMBL" id="EAR60452.1"/>
    </source>
</evidence>
<reference evidence="6 7" key="1">
    <citation type="submission" date="2006-02" db="EMBL/GenBank/DDBJ databases">
        <authorList>
            <person name="Pinhassi J."/>
            <person name="Pedros-Alio C."/>
            <person name="Ferriera S."/>
            <person name="Johnson J."/>
            <person name="Kravitz S."/>
            <person name="Halpern A."/>
            <person name="Remington K."/>
            <person name="Beeson K."/>
            <person name="Tran B."/>
            <person name="Rogers Y.-H."/>
            <person name="Friedman R."/>
            <person name="Venter J.C."/>
        </authorList>
    </citation>
    <scope>NUCLEOTIDE SEQUENCE [LARGE SCALE GENOMIC DNA]</scope>
    <source>
        <strain evidence="6 7">MED92</strain>
    </source>
</reference>
<dbReference type="GO" id="GO:0004812">
    <property type="term" value="F:aminoacyl-tRNA ligase activity"/>
    <property type="evidence" value="ECO:0007669"/>
    <property type="project" value="UniProtKB-KW"/>
</dbReference>
<evidence type="ECO:0000256" key="4">
    <source>
        <dbReference type="ARBA" id="ARBA00023186"/>
    </source>
</evidence>
<evidence type="ECO:0000256" key="3">
    <source>
        <dbReference type="ARBA" id="ARBA00022840"/>
    </source>
</evidence>
<comment type="similarity">
    <text evidence="1">Belongs to the heat shock protein 90 family.</text>
</comment>
<evidence type="ECO:0000313" key="7">
    <source>
        <dbReference type="Proteomes" id="UP000002171"/>
    </source>
</evidence>